<dbReference type="GO" id="GO:0045893">
    <property type="term" value="P:positive regulation of DNA-templated transcription"/>
    <property type="evidence" value="ECO:0007669"/>
    <property type="project" value="UniProtKB-UniRule"/>
</dbReference>
<evidence type="ECO:0000256" key="1">
    <source>
        <dbReference type="ARBA" id="ARBA00022490"/>
    </source>
</evidence>
<dbReference type="RefSeq" id="WP_036748354.1">
    <property type="nucleotide sequence ID" value="NZ_JAGSGC010000002.1"/>
</dbReference>
<comment type="similarity">
    <text evidence="5">Belongs to the Crl family.</text>
</comment>
<dbReference type="EMBL" id="JMIB01000004">
    <property type="protein sequence ID" value="KDM92992.1"/>
    <property type="molecule type" value="Genomic_DNA"/>
</dbReference>
<feature type="region of interest" description="Essential for activity" evidence="5">
    <location>
        <begin position="100"/>
        <end position="123"/>
    </location>
</feature>
<keyword evidence="2 5" id="KW-0805">Transcription regulation</keyword>
<dbReference type="HAMAP" id="MF_01178">
    <property type="entry name" value="Crl"/>
    <property type="match status" value="1"/>
</dbReference>
<dbReference type="InterPro" id="IPR038208">
    <property type="entry name" value="Tscrpt_reg_Crl_sf"/>
</dbReference>
<keyword evidence="1 5" id="KW-0963">Cytoplasm</keyword>
<evidence type="ECO:0000256" key="2">
    <source>
        <dbReference type="ARBA" id="ARBA00023015"/>
    </source>
</evidence>
<sequence>MPTQVTFPSHGRLMTKLTALGPYLRQQQSSDGHFFFDCLASCINAKKEPEEREFWGWWLELTQSEGGFQYHYYFGRYDIHGDWLEDKVPAKHLEPVQQTLEDFYQKLSTLLEQEYALPIHPAPDLSAPTLSVSA</sequence>
<protein>
    <recommendedName>
        <fullName evidence="5">Sigma factor-binding protein Crl</fullName>
    </recommendedName>
</protein>
<comment type="caution">
    <text evidence="6">The sequence shown here is derived from an EMBL/GenBank/DDBJ whole genome shotgun (WGS) entry which is preliminary data.</text>
</comment>
<dbReference type="Gene3D" id="3.30.310.230">
    <property type="entry name" value="Sigma factor-binding protein Crl monomer"/>
    <property type="match status" value="1"/>
</dbReference>
<gene>
    <name evidence="5" type="primary">crl</name>
    <name evidence="6" type="ORF">EA58_02050</name>
</gene>
<comment type="subcellular location">
    <subcellularLocation>
        <location evidence="5">Cytoplasm</location>
    </subcellularLocation>
</comment>
<organism evidence="6 7">
    <name type="scientific">Photobacterium galatheae</name>
    <dbReference type="NCBI Taxonomy" id="1654360"/>
    <lineage>
        <taxon>Bacteria</taxon>
        <taxon>Pseudomonadati</taxon>
        <taxon>Pseudomonadota</taxon>
        <taxon>Gammaproteobacteria</taxon>
        <taxon>Vibrionales</taxon>
        <taxon>Vibrionaceae</taxon>
        <taxon>Photobacterium</taxon>
    </lineage>
</organism>
<dbReference type="Proteomes" id="UP000027192">
    <property type="component" value="Unassembled WGS sequence"/>
</dbReference>
<name>A0A066RZ62_9GAMM</name>
<dbReference type="InterPro" id="IPR009986">
    <property type="entry name" value="Tscrpt_reg_Crl"/>
</dbReference>
<evidence type="ECO:0000313" key="6">
    <source>
        <dbReference type="EMBL" id="KDM92992.1"/>
    </source>
</evidence>
<evidence type="ECO:0000256" key="4">
    <source>
        <dbReference type="ARBA" id="ARBA00023163"/>
    </source>
</evidence>
<proteinExistence type="inferred from homology"/>
<evidence type="ECO:0000256" key="3">
    <source>
        <dbReference type="ARBA" id="ARBA00023159"/>
    </source>
</evidence>
<accession>A0A066RZ62</accession>
<keyword evidence="4 5" id="KW-0804">Transcription</keyword>
<comment type="function">
    <text evidence="5">Binds to the sigma-S subunit of RNA polymerase, activating expression of sigma-S-regulated genes. Stimulates RNA polymerase holoenzyme formation and may bind to several other sigma factors, such as sigma-70 and sigma-32.</text>
</comment>
<keyword evidence="3 5" id="KW-0010">Activator</keyword>
<dbReference type="AlphaFoldDB" id="A0A066RZ62"/>
<dbReference type="Pfam" id="PF07417">
    <property type="entry name" value="Crl"/>
    <property type="match status" value="1"/>
</dbReference>
<reference evidence="6 7" key="1">
    <citation type="submission" date="2014-04" db="EMBL/GenBank/DDBJ databases">
        <title>Draft genome sequence of Photobacterium halotolerans S2753: a solonamide, ngercheumicin and holomycin producer.</title>
        <authorList>
            <person name="Machado H.R."/>
            <person name="Gram L."/>
        </authorList>
    </citation>
    <scope>NUCLEOTIDE SEQUENCE [LARGE SCALE GENOMIC DNA]</scope>
    <source>
        <strain evidence="6 7">S2753</strain>
    </source>
</reference>
<dbReference type="STRING" id="1654360.EA58_02050"/>
<evidence type="ECO:0000313" key="7">
    <source>
        <dbReference type="Proteomes" id="UP000027192"/>
    </source>
</evidence>
<keyword evidence="7" id="KW-1185">Reference proteome</keyword>
<evidence type="ECO:0000256" key="5">
    <source>
        <dbReference type="HAMAP-Rule" id="MF_01178"/>
    </source>
</evidence>
<dbReference type="OrthoDB" id="6428303at2"/>
<dbReference type="NCBIfam" id="NF008217">
    <property type="entry name" value="PRK10984.1"/>
    <property type="match status" value="1"/>
</dbReference>
<dbReference type="GO" id="GO:0005737">
    <property type="term" value="C:cytoplasm"/>
    <property type="evidence" value="ECO:0007669"/>
    <property type="project" value="UniProtKB-SubCell"/>
</dbReference>